<evidence type="ECO:0000259" key="2">
    <source>
        <dbReference type="Pfam" id="PF08729"/>
    </source>
</evidence>
<evidence type="ECO:0000256" key="1">
    <source>
        <dbReference type="SAM" id="MobiDB-lite"/>
    </source>
</evidence>
<protein>
    <recommendedName>
        <fullName evidence="2">Hpc2-related domain-containing protein</fullName>
    </recommendedName>
</protein>
<reference evidence="3 5" key="1">
    <citation type="submission" date="2015-02" db="EMBL/GenBank/DDBJ databases">
        <authorList>
            <person name="Chooi Y.-H."/>
        </authorList>
    </citation>
    <scope>NUCLEOTIDE SEQUENCE [LARGE SCALE GENOMIC DNA]</scope>
    <source>
        <strain evidence="3">E3</strain>
    </source>
</reference>
<feature type="compositionally biased region" description="Acidic residues" evidence="1">
    <location>
        <begin position="12"/>
        <end position="46"/>
    </location>
</feature>
<dbReference type="InterPro" id="IPR014840">
    <property type="entry name" value="HRD"/>
</dbReference>
<feature type="domain" description="Hpc2-related" evidence="2">
    <location>
        <begin position="97"/>
        <end position="143"/>
    </location>
</feature>
<dbReference type="Pfam" id="PF08729">
    <property type="entry name" value="HUN"/>
    <property type="match status" value="1"/>
</dbReference>
<keyword evidence="4" id="KW-0496">Mitochondrion</keyword>
<feature type="region of interest" description="Disordered" evidence="1">
    <location>
        <begin position="76"/>
        <end position="109"/>
    </location>
</feature>
<gene>
    <name evidence="3" type="ORF">PBRA_003019</name>
    <name evidence="4" type="ORF">PLBR_LOCUS2708</name>
</gene>
<dbReference type="OrthoDB" id="5576775at2759"/>
<dbReference type="EMBL" id="OVEO01000004">
    <property type="protein sequence ID" value="SPQ95493.1"/>
    <property type="molecule type" value="Genomic_DNA"/>
</dbReference>
<proteinExistence type="predicted"/>
<dbReference type="OMA" id="SCAHEWT"/>
<feature type="region of interest" description="Disordered" evidence="1">
    <location>
        <begin position="415"/>
        <end position="455"/>
    </location>
</feature>
<evidence type="ECO:0000313" key="3">
    <source>
        <dbReference type="EMBL" id="CEP03259.1"/>
    </source>
</evidence>
<feature type="region of interest" description="Disordered" evidence="1">
    <location>
        <begin position="358"/>
        <end position="377"/>
    </location>
</feature>
<feature type="region of interest" description="Disordered" evidence="1">
    <location>
        <begin position="1"/>
        <end position="49"/>
    </location>
</feature>
<accession>A0A0G4J7C6</accession>
<keyword evidence="5" id="KW-1185">Reference proteome</keyword>
<organism evidence="3 5">
    <name type="scientific">Plasmodiophora brassicae</name>
    <name type="common">Clubroot disease agent</name>
    <dbReference type="NCBI Taxonomy" id="37360"/>
    <lineage>
        <taxon>Eukaryota</taxon>
        <taxon>Sar</taxon>
        <taxon>Rhizaria</taxon>
        <taxon>Endomyxa</taxon>
        <taxon>Phytomyxea</taxon>
        <taxon>Plasmodiophorida</taxon>
        <taxon>Plasmodiophoridae</taxon>
        <taxon>Plasmodiophora</taxon>
    </lineage>
</organism>
<evidence type="ECO:0000313" key="4">
    <source>
        <dbReference type="EMBL" id="SPQ95493.1"/>
    </source>
</evidence>
<dbReference type="AlphaFoldDB" id="A0A0G4J7C6"/>
<name>A0A0G4J7C6_PLABS</name>
<geneLocation type="mitochondrion" evidence="4"/>
<dbReference type="Proteomes" id="UP000039324">
    <property type="component" value="Unassembled WGS sequence"/>
</dbReference>
<sequence>MITTGPPPAAVEEIDLEDERDDEEEDDDEEEEEEEEEEDDGDDVGSADEPIGCLRFWVDLKETGPVISWTALCASLESSSEEPADGADRMDVDGGVDEDDEVHSRGSYYDVNDPFIDDSELFDVEKSKRIETEMKGFFVQTGDIAVVEKQVKPKPSKPKQKSIRPAAIPLRPPVEEDTRVKVTLGGVVDEPFTEEMTALRDLIESLGAKVAEMDGGKRPVPATLETALMGIEERIRAAKATERKHLYQQLSGVFPEHSPFAKGNIKERLKKMYTQWLPKKHETNAKKIIRRLKMKIRKDVASYEAAVASGNANAPNVYKKGADKDKHKYRCRWDLFAPDLLELSSCAHEWTVASNAALSKSKPKPQGDGTPSKVEPLQDDAVRRRYFKQVLESWPAECGVTMIHLNDAYKRYKAKNSQAEEKTGPVATPSSPPRKESLPSPAKKAKLVTASSASPVPVVRPQIPEAPAAPISGSVFDSPPPEAFAPFRRQVHPANIEVISLLD</sequence>
<dbReference type="Proteomes" id="UP000290189">
    <property type="component" value="Unassembled WGS sequence"/>
</dbReference>
<reference evidence="4 6" key="2">
    <citation type="submission" date="2018-03" db="EMBL/GenBank/DDBJ databases">
        <authorList>
            <person name="Fogelqvist J."/>
        </authorList>
    </citation>
    <scope>NUCLEOTIDE SEQUENCE [LARGE SCALE GENOMIC DNA]</scope>
</reference>
<dbReference type="EMBL" id="CDSF01000144">
    <property type="protein sequence ID" value="CEP03259.1"/>
    <property type="molecule type" value="Genomic_DNA"/>
</dbReference>
<evidence type="ECO:0000313" key="5">
    <source>
        <dbReference type="Proteomes" id="UP000039324"/>
    </source>
</evidence>
<evidence type="ECO:0000313" key="6">
    <source>
        <dbReference type="Proteomes" id="UP000290189"/>
    </source>
</evidence>